<comment type="caution">
    <text evidence="5">The sequence shown here is derived from an EMBL/GenBank/DDBJ whole genome shotgun (WGS) entry which is preliminary data.</text>
</comment>
<dbReference type="InterPro" id="IPR016032">
    <property type="entry name" value="Sig_transdc_resp-reg_C-effctor"/>
</dbReference>
<dbReference type="SMART" id="SM00421">
    <property type="entry name" value="HTH_LUXR"/>
    <property type="match status" value="1"/>
</dbReference>
<dbReference type="Proteomes" id="UP000093918">
    <property type="component" value="Unassembled WGS sequence"/>
</dbReference>
<proteinExistence type="predicted"/>
<evidence type="ECO:0000256" key="2">
    <source>
        <dbReference type="ARBA" id="ARBA00023125"/>
    </source>
</evidence>
<dbReference type="Gene3D" id="1.10.10.10">
    <property type="entry name" value="Winged helix-like DNA-binding domain superfamily/Winged helix DNA-binding domain"/>
    <property type="match status" value="1"/>
</dbReference>
<dbReference type="SUPFAM" id="SSF46894">
    <property type="entry name" value="C-terminal effector domain of the bipartite response regulators"/>
    <property type="match status" value="1"/>
</dbReference>
<evidence type="ECO:0000313" key="6">
    <source>
        <dbReference type="Proteomes" id="UP000093918"/>
    </source>
</evidence>
<dbReference type="CDD" id="cd06170">
    <property type="entry name" value="LuxR_C_like"/>
    <property type="match status" value="1"/>
</dbReference>
<dbReference type="PANTHER" id="PTHR44688:SF16">
    <property type="entry name" value="DNA-BINDING TRANSCRIPTIONAL ACTIVATOR DEVR_DOSR"/>
    <property type="match status" value="1"/>
</dbReference>
<dbReference type="PANTHER" id="PTHR44688">
    <property type="entry name" value="DNA-BINDING TRANSCRIPTIONAL ACTIVATOR DEVR_DOSR"/>
    <property type="match status" value="1"/>
</dbReference>
<dbReference type="PRINTS" id="PR00038">
    <property type="entry name" value="HTHLUXR"/>
</dbReference>
<dbReference type="Pfam" id="PF00196">
    <property type="entry name" value="GerE"/>
    <property type="match status" value="1"/>
</dbReference>
<keyword evidence="1" id="KW-0805">Transcription regulation</keyword>
<evidence type="ECO:0000256" key="1">
    <source>
        <dbReference type="ARBA" id="ARBA00023015"/>
    </source>
</evidence>
<keyword evidence="6" id="KW-1185">Reference proteome</keyword>
<protein>
    <recommendedName>
        <fullName evidence="4">HTH luxR-type domain-containing protein</fullName>
    </recommendedName>
</protein>
<keyword evidence="3" id="KW-0804">Transcription</keyword>
<gene>
    <name evidence="5" type="ORF">A9Z40_12645</name>
</gene>
<dbReference type="SUPFAM" id="SSF48452">
    <property type="entry name" value="TPR-like"/>
    <property type="match status" value="1"/>
</dbReference>
<reference evidence="6" key="1">
    <citation type="submission" date="2016-06" db="EMBL/GenBank/DDBJ databases">
        <title>Genome sequencing of cellulolytic organisms.</title>
        <authorList>
            <person name="Bohra V."/>
            <person name="Dafale N.A."/>
            <person name="Purohit H.J."/>
        </authorList>
    </citation>
    <scope>NUCLEOTIDE SEQUENCE [LARGE SCALE GENOMIC DNA]</scope>
    <source>
        <strain evidence="6">ND21</strain>
    </source>
</reference>
<dbReference type="PROSITE" id="PS00622">
    <property type="entry name" value="HTH_LUXR_1"/>
    <property type="match status" value="1"/>
</dbReference>
<organism evidence="5 6">
    <name type="scientific">Microbacterium arborescens</name>
    <dbReference type="NCBI Taxonomy" id="33883"/>
    <lineage>
        <taxon>Bacteria</taxon>
        <taxon>Bacillati</taxon>
        <taxon>Actinomycetota</taxon>
        <taxon>Actinomycetes</taxon>
        <taxon>Micrococcales</taxon>
        <taxon>Microbacteriaceae</taxon>
        <taxon>Microbacterium</taxon>
    </lineage>
</organism>
<accession>A0ABX2WLP2</accession>
<evidence type="ECO:0000313" key="5">
    <source>
        <dbReference type="EMBL" id="OAZ44236.1"/>
    </source>
</evidence>
<dbReference type="InterPro" id="IPR000792">
    <property type="entry name" value="Tscrpt_reg_LuxR_C"/>
</dbReference>
<evidence type="ECO:0000256" key="3">
    <source>
        <dbReference type="ARBA" id="ARBA00023163"/>
    </source>
</evidence>
<feature type="domain" description="HTH luxR-type" evidence="4">
    <location>
        <begin position="441"/>
        <end position="506"/>
    </location>
</feature>
<dbReference type="EMBL" id="LZEM01000005">
    <property type="protein sequence ID" value="OAZ44236.1"/>
    <property type="molecule type" value="Genomic_DNA"/>
</dbReference>
<dbReference type="InterPro" id="IPR011990">
    <property type="entry name" value="TPR-like_helical_dom_sf"/>
</dbReference>
<keyword evidence="2" id="KW-0238">DNA-binding</keyword>
<dbReference type="InterPro" id="IPR036388">
    <property type="entry name" value="WH-like_DNA-bd_sf"/>
</dbReference>
<dbReference type="PROSITE" id="PS50043">
    <property type="entry name" value="HTH_LUXR_2"/>
    <property type="match status" value="1"/>
</dbReference>
<sequence>MTRLLSRDDAIVASHLEHFRRPIVTIERRAILHPSRTHELRATAHRVVSGSLPGARSGWPTQVDLARLRTLDVGTTPQLWTESNIHLLEGMLIAHVRLDDLDGALALIDAHFTEGRLRGRAVLGLDSMASLFAAVAEAYASAGRPRDAGLYVSRALTFADSDTVRYRAAAVQTLALAVNGEFASAKSAREACAELSRSNRWNASDTDHALALADILLAVGAVDAARVERAAAVLRSLAPRDPYAQHAAATADAIAQVMLGDVVTGAAGLRTVLGGAWSHLSHRLVRQLALSVLAEATLAQGSARRALALLDTQVPPASHAVCFNAQRAAAYLALGDDRAALEVTDGCLELGTEHCPRTLAIVLVRRAVARDRLGQREVADDLFDEACGLAVHAGDLVGPFLTVPQTQLTPLRERLRARHPDLAARVAEASDRFRLLEPRASAQALPALTPRERSVASALRGGKTYAEIAGEFTLSVNTIKTQLRSLYAKLGASTRDEAVSMLERHGFYL</sequence>
<evidence type="ECO:0000259" key="4">
    <source>
        <dbReference type="PROSITE" id="PS50043"/>
    </source>
</evidence>
<name>A0ABX2WLP2_9MICO</name>